<gene>
    <name evidence="6" type="ORF">PIB30_028877</name>
</gene>
<organism evidence="6 7">
    <name type="scientific">Stylosanthes scabra</name>
    <dbReference type="NCBI Taxonomy" id="79078"/>
    <lineage>
        <taxon>Eukaryota</taxon>
        <taxon>Viridiplantae</taxon>
        <taxon>Streptophyta</taxon>
        <taxon>Embryophyta</taxon>
        <taxon>Tracheophyta</taxon>
        <taxon>Spermatophyta</taxon>
        <taxon>Magnoliopsida</taxon>
        <taxon>eudicotyledons</taxon>
        <taxon>Gunneridae</taxon>
        <taxon>Pentapetalae</taxon>
        <taxon>rosids</taxon>
        <taxon>fabids</taxon>
        <taxon>Fabales</taxon>
        <taxon>Fabaceae</taxon>
        <taxon>Papilionoideae</taxon>
        <taxon>50 kb inversion clade</taxon>
        <taxon>dalbergioids sensu lato</taxon>
        <taxon>Dalbergieae</taxon>
        <taxon>Pterocarpus clade</taxon>
        <taxon>Stylosanthes</taxon>
    </lineage>
</organism>
<comment type="subcellular location">
    <subcellularLocation>
        <location evidence="1">Membrane</location>
        <topology evidence="1">Multi-pass membrane protein</topology>
    </subcellularLocation>
</comment>
<dbReference type="PANTHER" id="PTHR17920:SF24">
    <property type="entry name" value="ALPHA_BETA HYDROLASE-RELATED"/>
    <property type="match status" value="1"/>
</dbReference>
<keyword evidence="4" id="KW-0472">Membrane</keyword>
<protein>
    <submittedName>
        <fullName evidence="6">Uncharacterized protein</fullName>
    </submittedName>
</protein>
<evidence type="ECO:0000256" key="4">
    <source>
        <dbReference type="ARBA" id="ARBA00023136"/>
    </source>
</evidence>
<evidence type="ECO:0000256" key="5">
    <source>
        <dbReference type="SAM" id="MobiDB-lite"/>
    </source>
</evidence>
<keyword evidence="3" id="KW-1133">Transmembrane helix</keyword>
<evidence type="ECO:0000313" key="7">
    <source>
        <dbReference type="Proteomes" id="UP001341840"/>
    </source>
</evidence>
<sequence length="236" mass="25542">MDETPSILLPTQRYAAGALFALALHHSQIHQSQTPDTPREADVSTPSSAEPRVSEDSDLHDKRGLLFPVFRLLGVDEQAWSGIKETAGSSPQVRGHVGAALDATVKIKETEADSSGAEGGAQGDSSNVAIKSSVVVAPPCHETIESSVLVPQKKEASPALENDVFEQPLEEAILISYQRKVTILYTLLSACVADTAKDDKNCCNARQGYDARHRVALRLLALWLDVKWNEMVCVLE</sequence>
<name>A0ABU6XCK6_9FABA</name>
<proteinExistence type="predicted"/>
<comment type="caution">
    <text evidence="6">The sequence shown here is derived from an EMBL/GenBank/DDBJ whole genome shotgun (WGS) entry which is preliminary data.</text>
</comment>
<evidence type="ECO:0000256" key="3">
    <source>
        <dbReference type="ARBA" id="ARBA00022989"/>
    </source>
</evidence>
<evidence type="ECO:0000256" key="1">
    <source>
        <dbReference type="ARBA" id="ARBA00004141"/>
    </source>
</evidence>
<dbReference type="EMBL" id="JASCZI010211564">
    <property type="protein sequence ID" value="MED6194465.1"/>
    <property type="molecule type" value="Genomic_DNA"/>
</dbReference>
<feature type="region of interest" description="Disordered" evidence="5">
    <location>
        <begin position="27"/>
        <end position="58"/>
    </location>
</feature>
<accession>A0ABU6XCK6</accession>
<evidence type="ECO:0000313" key="6">
    <source>
        <dbReference type="EMBL" id="MED6194465.1"/>
    </source>
</evidence>
<reference evidence="6 7" key="1">
    <citation type="journal article" date="2023" name="Plants (Basel)">
        <title>Bridging the Gap: Combining Genomics and Transcriptomics Approaches to Understand Stylosanthes scabra, an Orphan Legume from the Brazilian Caatinga.</title>
        <authorList>
            <person name="Ferreira-Neto J.R.C."/>
            <person name="da Silva M.D."/>
            <person name="Binneck E."/>
            <person name="de Melo N.F."/>
            <person name="da Silva R.H."/>
            <person name="de Melo A.L.T.M."/>
            <person name="Pandolfi V."/>
            <person name="Bustamante F.O."/>
            <person name="Brasileiro-Vidal A.C."/>
            <person name="Benko-Iseppon A.M."/>
        </authorList>
    </citation>
    <scope>NUCLEOTIDE SEQUENCE [LARGE SCALE GENOMIC DNA]</scope>
    <source>
        <tissue evidence="6">Leaves</tissue>
    </source>
</reference>
<keyword evidence="2" id="KW-0812">Transmembrane</keyword>
<dbReference type="Proteomes" id="UP001341840">
    <property type="component" value="Unassembled WGS sequence"/>
</dbReference>
<dbReference type="PANTHER" id="PTHR17920">
    <property type="entry name" value="TRANSMEMBRANE AND COILED-COIL DOMAIN-CONTAINING PROTEIN 4 TMCO4"/>
    <property type="match status" value="1"/>
</dbReference>
<dbReference type="InterPro" id="IPR007941">
    <property type="entry name" value="DUF726"/>
</dbReference>
<keyword evidence="7" id="KW-1185">Reference proteome</keyword>
<evidence type="ECO:0000256" key="2">
    <source>
        <dbReference type="ARBA" id="ARBA00022692"/>
    </source>
</evidence>